<feature type="chain" id="PRO_5012386101" description="RlpA-like protein double-psi beta-barrel domain-containing protein" evidence="2">
    <location>
        <begin position="18"/>
        <end position="132"/>
    </location>
</feature>
<evidence type="ECO:0008006" key="5">
    <source>
        <dbReference type="Google" id="ProtNLM"/>
    </source>
</evidence>
<keyword evidence="1 2" id="KW-0732">Signal</keyword>
<organism evidence="3 4">
    <name type="scientific">Penicilliopsis zonata CBS 506.65</name>
    <dbReference type="NCBI Taxonomy" id="1073090"/>
    <lineage>
        <taxon>Eukaryota</taxon>
        <taxon>Fungi</taxon>
        <taxon>Dikarya</taxon>
        <taxon>Ascomycota</taxon>
        <taxon>Pezizomycotina</taxon>
        <taxon>Eurotiomycetes</taxon>
        <taxon>Eurotiomycetidae</taxon>
        <taxon>Eurotiales</taxon>
        <taxon>Aspergillaceae</taxon>
        <taxon>Penicilliopsis</taxon>
    </lineage>
</organism>
<name>A0A1L9SBB5_9EURO</name>
<feature type="signal peptide" evidence="2">
    <location>
        <begin position="1"/>
        <end position="17"/>
    </location>
</feature>
<evidence type="ECO:0000313" key="4">
    <source>
        <dbReference type="Proteomes" id="UP000184188"/>
    </source>
</evidence>
<dbReference type="VEuPathDB" id="FungiDB:ASPZODRAFT_135276"/>
<evidence type="ECO:0000256" key="2">
    <source>
        <dbReference type="SAM" id="SignalP"/>
    </source>
</evidence>
<dbReference type="STRING" id="1073090.A0A1L9SBB5"/>
<reference evidence="4" key="1">
    <citation type="journal article" date="2017" name="Genome Biol.">
        <title>Comparative genomics reveals high biological diversity and specific adaptations in the industrially and medically important fungal genus Aspergillus.</title>
        <authorList>
            <person name="de Vries R.P."/>
            <person name="Riley R."/>
            <person name="Wiebenga A."/>
            <person name="Aguilar-Osorio G."/>
            <person name="Amillis S."/>
            <person name="Uchima C.A."/>
            <person name="Anderluh G."/>
            <person name="Asadollahi M."/>
            <person name="Askin M."/>
            <person name="Barry K."/>
            <person name="Battaglia E."/>
            <person name="Bayram O."/>
            <person name="Benocci T."/>
            <person name="Braus-Stromeyer S.A."/>
            <person name="Caldana C."/>
            <person name="Canovas D."/>
            <person name="Cerqueira G.C."/>
            <person name="Chen F."/>
            <person name="Chen W."/>
            <person name="Choi C."/>
            <person name="Clum A."/>
            <person name="Dos Santos R.A."/>
            <person name="Damasio A.R."/>
            <person name="Diallinas G."/>
            <person name="Emri T."/>
            <person name="Fekete E."/>
            <person name="Flipphi M."/>
            <person name="Freyberg S."/>
            <person name="Gallo A."/>
            <person name="Gournas C."/>
            <person name="Habgood R."/>
            <person name="Hainaut M."/>
            <person name="Harispe M.L."/>
            <person name="Henrissat B."/>
            <person name="Hilden K.S."/>
            <person name="Hope R."/>
            <person name="Hossain A."/>
            <person name="Karabika E."/>
            <person name="Karaffa L."/>
            <person name="Karanyi Z."/>
            <person name="Krasevec N."/>
            <person name="Kuo A."/>
            <person name="Kusch H."/>
            <person name="LaButti K."/>
            <person name="Lagendijk E.L."/>
            <person name="Lapidus A."/>
            <person name="Levasseur A."/>
            <person name="Lindquist E."/>
            <person name="Lipzen A."/>
            <person name="Logrieco A.F."/>
            <person name="MacCabe A."/>
            <person name="Maekelae M.R."/>
            <person name="Malavazi I."/>
            <person name="Melin P."/>
            <person name="Meyer V."/>
            <person name="Mielnichuk N."/>
            <person name="Miskei M."/>
            <person name="Molnar A.P."/>
            <person name="Mule G."/>
            <person name="Ngan C.Y."/>
            <person name="Orejas M."/>
            <person name="Orosz E."/>
            <person name="Ouedraogo J.P."/>
            <person name="Overkamp K.M."/>
            <person name="Park H.-S."/>
            <person name="Perrone G."/>
            <person name="Piumi F."/>
            <person name="Punt P.J."/>
            <person name="Ram A.F."/>
            <person name="Ramon A."/>
            <person name="Rauscher S."/>
            <person name="Record E."/>
            <person name="Riano-Pachon D.M."/>
            <person name="Robert V."/>
            <person name="Roehrig J."/>
            <person name="Ruller R."/>
            <person name="Salamov A."/>
            <person name="Salih N.S."/>
            <person name="Samson R.A."/>
            <person name="Sandor E."/>
            <person name="Sanguinetti M."/>
            <person name="Schuetze T."/>
            <person name="Sepcic K."/>
            <person name="Shelest E."/>
            <person name="Sherlock G."/>
            <person name="Sophianopoulou V."/>
            <person name="Squina F.M."/>
            <person name="Sun H."/>
            <person name="Susca A."/>
            <person name="Todd R.B."/>
            <person name="Tsang A."/>
            <person name="Unkles S.E."/>
            <person name="van de Wiele N."/>
            <person name="van Rossen-Uffink D."/>
            <person name="Oliveira J.V."/>
            <person name="Vesth T.C."/>
            <person name="Visser J."/>
            <person name="Yu J.-H."/>
            <person name="Zhou M."/>
            <person name="Andersen M.R."/>
            <person name="Archer D.B."/>
            <person name="Baker S.E."/>
            <person name="Benoit I."/>
            <person name="Brakhage A.A."/>
            <person name="Braus G.H."/>
            <person name="Fischer R."/>
            <person name="Frisvad J.C."/>
            <person name="Goldman G.H."/>
            <person name="Houbraken J."/>
            <person name="Oakley B."/>
            <person name="Pocsi I."/>
            <person name="Scazzocchio C."/>
            <person name="Seiboth B."/>
            <person name="vanKuyk P.A."/>
            <person name="Wortman J."/>
            <person name="Dyer P.S."/>
            <person name="Grigoriev I.V."/>
        </authorList>
    </citation>
    <scope>NUCLEOTIDE SEQUENCE [LARGE SCALE GENOMIC DNA]</scope>
    <source>
        <strain evidence="4">CBS 506.65</strain>
    </source>
</reference>
<dbReference type="InterPro" id="IPR051477">
    <property type="entry name" value="Expansin_CellWall"/>
</dbReference>
<proteinExistence type="predicted"/>
<accession>A0A1L9SBB5</accession>
<dbReference type="Proteomes" id="UP000184188">
    <property type="component" value="Unassembled WGS sequence"/>
</dbReference>
<dbReference type="CDD" id="cd22191">
    <property type="entry name" value="DPBB_RlpA_EXP_N-like"/>
    <property type="match status" value="1"/>
</dbReference>
<dbReference type="EMBL" id="KV878348">
    <property type="protein sequence ID" value="OJJ44451.1"/>
    <property type="molecule type" value="Genomic_DNA"/>
</dbReference>
<dbReference type="GeneID" id="34610213"/>
<protein>
    <recommendedName>
        <fullName evidence="5">RlpA-like protein double-psi beta-barrel domain-containing protein</fullName>
    </recommendedName>
</protein>
<gene>
    <name evidence="3" type="ORF">ASPZODRAFT_135276</name>
</gene>
<evidence type="ECO:0000313" key="3">
    <source>
        <dbReference type="EMBL" id="OJJ44451.1"/>
    </source>
</evidence>
<sequence>MFFKSTIVAAIATLAIAAPAVLKRDTCSSSSTCTGDATYYDTADTSSNPSSCGTTNDGTVENVLALSQDIITDADCGKTVVITYNGVTANGTVVDKCMGCDADSIDLSRHLFEELADLDAGRLSGVEWYIAA</sequence>
<evidence type="ECO:0000256" key="1">
    <source>
        <dbReference type="ARBA" id="ARBA00022729"/>
    </source>
</evidence>
<dbReference type="SUPFAM" id="SSF50685">
    <property type="entry name" value="Barwin-like endoglucanases"/>
    <property type="match status" value="1"/>
</dbReference>
<dbReference type="Gene3D" id="2.40.40.10">
    <property type="entry name" value="RlpA-like domain"/>
    <property type="match status" value="1"/>
</dbReference>
<dbReference type="InterPro" id="IPR036908">
    <property type="entry name" value="RlpA-like_sf"/>
</dbReference>
<dbReference type="PANTHER" id="PTHR31836:SF28">
    <property type="entry name" value="SRCR DOMAIN-CONTAINING PROTEIN-RELATED"/>
    <property type="match status" value="1"/>
</dbReference>
<dbReference type="RefSeq" id="XP_022578961.1">
    <property type="nucleotide sequence ID" value="XM_022723748.1"/>
</dbReference>
<dbReference type="AlphaFoldDB" id="A0A1L9SBB5"/>
<keyword evidence="4" id="KW-1185">Reference proteome</keyword>
<dbReference type="OrthoDB" id="623670at2759"/>
<dbReference type="PANTHER" id="PTHR31836">
    <property type="match status" value="1"/>
</dbReference>